<accession>A0A1B2HSM4</accession>
<keyword evidence="1" id="KW-0812">Transmembrane</keyword>
<sequence length="72" mass="7658">MVMEQDRPSGDHEEVFRASSIPFHEVAALACVMVSITYALLVPAAADDMARAFALGTSIACAGYAVGADRRR</sequence>
<proteinExistence type="predicted"/>
<evidence type="ECO:0000256" key="1">
    <source>
        <dbReference type="SAM" id="Phobius"/>
    </source>
</evidence>
<name>A0A1B2HSM4_9PSEU</name>
<protein>
    <submittedName>
        <fullName evidence="2">Uncharacterized protein</fullName>
    </submittedName>
</protein>
<keyword evidence="1" id="KW-0472">Membrane</keyword>
<reference evidence="2 3" key="1">
    <citation type="submission" date="2016-07" db="EMBL/GenBank/DDBJ databases">
        <title>Complete genome sequence of the Lentzea guizhouensis DHS C013.</title>
        <authorList>
            <person name="Cao C."/>
        </authorList>
    </citation>
    <scope>NUCLEOTIDE SEQUENCE [LARGE SCALE GENOMIC DNA]</scope>
    <source>
        <strain evidence="2 3">DHS C013</strain>
    </source>
</reference>
<dbReference type="KEGG" id="led:BBK82_36495"/>
<keyword evidence="1" id="KW-1133">Transmembrane helix</keyword>
<dbReference type="EMBL" id="CP016793">
    <property type="protein sequence ID" value="ANZ40685.1"/>
    <property type="molecule type" value="Genomic_DNA"/>
</dbReference>
<dbReference type="Proteomes" id="UP000093053">
    <property type="component" value="Chromosome"/>
</dbReference>
<evidence type="ECO:0000313" key="2">
    <source>
        <dbReference type="EMBL" id="ANZ40685.1"/>
    </source>
</evidence>
<gene>
    <name evidence="2" type="ORF">BBK82_36495</name>
</gene>
<feature type="transmembrane region" description="Helical" evidence="1">
    <location>
        <begin position="26"/>
        <end position="46"/>
    </location>
</feature>
<evidence type="ECO:0000313" key="3">
    <source>
        <dbReference type="Proteomes" id="UP000093053"/>
    </source>
</evidence>
<dbReference type="AlphaFoldDB" id="A0A1B2HSM4"/>
<keyword evidence="3" id="KW-1185">Reference proteome</keyword>
<organism evidence="2 3">
    <name type="scientific">Lentzea guizhouensis</name>
    <dbReference type="NCBI Taxonomy" id="1586287"/>
    <lineage>
        <taxon>Bacteria</taxon>
        <taxon>Bacillati</taxon>
        <taxon>Actinomycetota</taxon>
        <taxon>Actinomycetes</taxon>
        <taxon>Pseudonocardiales</taxon>
        <taxon>Pseudonocardiaceae</taxon>
        <taxon>Lentzea</taxon>
    </lineage>
</organism>